<protein>
    <submittedName>
        <fullName evidence="1">Uncharacterized protein</fullName>
    </submittedName>
</protein>
<dbReference type="EMBL" id="BPLR01015976">
    <property type="protein sequence ID" value="GIY80170.1"/>
    <property type="molecule type" value="Genomic_DNA"/>
</dbReference>
<evidence type="ECO:0000313" key="2">
    <source>
        <dbReference type="Proteomes" id="UP001054945"/>
    </source>
</evidence>
<keyword evidence="2" id="KW-1185">Reference proteome</keyword>
<accession>A0AAV4WB43</accession>
<sequence>MAVMGCLLLGFSFEAVMYITYTYTFEAYKIYVSILDTVHLDPRVLLVTRNQAYRPARSSLSLVENAWPLGKGKRRSKSFRTKPLNQQIIRGCLRTQWLMEKEMRLQISLNQTHGRTKNSWFPDLEPMI</sequence>
<comment type="caution">
    <text evidence="1">The sequence shown here is derived from an EMBL/GenBank/DDBJ whole genome shotgun (WGS) entry which is preliminary data.</text>
</comment>
<dbReference type="Proteomes" id="UP001054945">
    <property type="component" value="Unassembled WGS sequence"/>
</dbReference>
<gene>
    <name evidence="1" type="ORF">CEXT_397061</name>
</gene>
<proteinExistence type="predicted"/>
<evidence type="ECO:0000313" key="1">
    <source>
        <dbReference type="EMBL" id="GIY80170.1"/>
    </source>
</evidence>
<organism evidence="1 2">
    <name type="scientific">Caerostris extrusa</name>
    <name type="common">Bark spider</name>
    <name type="synonym">Caerostris bankana</name>
    <dbReference type="NCBI Taxonomy" id="172846"/>
    <lineage>
        <taxon>Eukaryota</taxon>
        <taxon>Metazoa</taxon>
        <taxon>Ecdysozoa</taxon>
        <taxon>Arthropoda</taxon>
        <taxon>Chelicerata</taxon>
        <taxon>Arachnida</taxon>
        <taxon>Araneae</taxon>
        <taxon>Araneomorphae</taxon>
        <taxon>Entelegynae</taxon>
        <taxon>Araneoidea</taxon>
        <taxon>Araneidae</taxon>
        <taxon>Caerostris</taxon>
    </lineage>
</organism>
<name>A0AAV4WB43_CAEEX</name>
<dbReference type="AlphaFoldDB" id="A0AAV4WB43"/>
<reference evidence="1 2" key="1">
    <citation type="submission" date="2021-06" db="EMBL/GenBank/DDBJ databases">
        <title>Caerostris extrusa draft genome.</title>
        <authorList>
            <person name="Kono N."/>
            <person name="Arakawa K."/>
        </authorList>
    </citation>
    <scope>NUCLEOTIDE SEQUENCE [LARGE SCALE GENOMIC DNA]</scope>
</reference>